<evidence type="ECO:0000313" key="8">
    <source>
        <dbReference type="EMBL" id="RDX97410.1"/>
    </source>
</evidence>
<dbReference type="InterPro" id="IPR041373">
    <property type="entry name" value="RT_RNaseH"/>
</dbReference>
<dbReference type="Proteomes" id="UP000257109">
    <property type="component" value="Unassembled WGS sequence"/>
</dbReference>
<evidence type="ECO:0000256" key="1">
    <source>
        <dbReference type="ARBA" id="ARBA00022679"/>
    </source>
</evidence>
<feature type="non-terminal residue" evidence="8">
    <location>
        <position position="1"/>
    </location>
</feature>
<feature type="domain" description="Reverse transcriptase RNase H-like" evidence="7">
    <location>
        <begin position="23"/>
        <end position="55"/>
    </location>
</feature>
<evidence type="ECO:0000313" key="9">
    <source>
        <dbReference type="Proteomes" id="UP000257109"/>
    </source>
</evidence>
<dbReference type="AlphaFoldDB" id="A0A371H3L6"/>
<evidence type="ECO:0000259" key="7">
    <source>
        <dbReference type="Pfam" id="PF17917"/>
    </source>
</evidence>
<accession>A0A371H3L6</accession>
<dbReference type="OrthoDB" id="1426776at2759"/>
<evidence type="ECO:0000256" key="6">
    <source>
        <dbReference type="ARBA" id="ARBA00022918"/>
    </source>
</evidence>
<keyword evidence="6" id="KW-0695">RNA-directed DNA polymerase</keyword>
<dbReference type="GO" id="GO:0003964">
    <property type="term" value="F:RNA-directed DNA polymerase activity"/>
    <property type="evidence" value="ECO:0007669"/>
    <property type="project" value="UniProtKB-KW"/>
</dbReference>
<keyword evidence="5" id="KW-0378">Hydrolase</keyword>
<sequence>VHLRCAFHDPSECHASNVVIEIVQERHPIAYFSEELKGAYFNYSTYDQEFYALVKQGTQAPNLRLNSVQKREDDAYMEGHDQELKETLMKRKPLHLKDQ</sequence>
<keyword evidence="3" id="KW-0540">Nuclease</keyword>
<keyword evidence="9" id="KW-1185">Reference proteome</keyword>
<dbReference type="EMBL" id="QJKJ01003663">
    <property type="protein sequence ID" value="RDX97410.1"/>
    <property type="molecule type" value="Genomic_DNA"/>
</dbReference>
<keyword evidence="4" id="KW-0255">Endonuclease</keyword>
<evidence type="ECO:0000256" key="4">
    <source>
        <dbReference type="ARBA" id="ARBA00022759"/>
    </source>
</evidence>
<reference evidence="8" key="1">
    <citation type="submission" date="2018-05" db="EMBL/GenBank/DDBJ databases">
        <title>Draft genome of Mucuna pruriens seed.</title>
        <authorList>
            <person name="Nnadi N.E."/>
            <person name="Vos R."/>
            <person name="Hasami M.H."/>
            <person name="Devisetty U.K."/>
            <person name="Aguiy J.C."/>
        </authorList>
    </citation>
    <scope>NUCLEOTIDE SEQUENCE [LARGE SCALE GENOMIC DNA]</scope>
    <source>
        <strain evidence="8">JCA_2017</strain>
    </source>
</reference>
<dbReference type="Pfam" id="PF17917">
    <property type="entry name" value="RT_RNaseH"/>
    <property type="match status" value="1"/>
</dbReference>
<organism evidence="8 9">
    <name type="scientific">Mucuna pruriens</name>
    <name type="common">Velvet bean</name>
    <name type="synonym">Dolichos pruriens</name>
    <dbReference type="NCBI Taxonomy" id="157652"/>
    <lineage>
        <taxon>Eukaryota</taxon>
        <taxon>Viridiplantae</taxon>
        <taxon>Streptophyta</taxon>
        <taxon>Embryophyta</taxon>
        <taxon>Tracheophyta</taxon>
        <taxon>Spermatophyta</taxon>
        <taxon>Magnoliopsida</taxon>
        <taxon>eudicotyledons</taxon>
        <taxon>Gunneridae</taxon>
        <taxon>Pentapetalae</taxon>
        <taxon>rosids</taxon>
        <taxon>fabids</taxon>
        <taxon>Fabales</taxon>
        <taxon>Fabaceae</taxon>
        <taxon>Papilionoideae</taxon>
        <taxon>50 kb inversion clade</taxon>
        <taxon>NPAAA clade</taxon>
        <taxon>indigoferoid/millettioid clade</taxon>
        <taxon>Phaseoleae</taxon>
        <taxon>Mucuna</taxon>
    </lineage>
</organism>
<proteinExistence type="predicted"/>
<evidence type="ECO:0000256" key="3">
    <source>
        <dbReference type="ARBA" id="ARBA00022722"/>
    </source>
</evidence>
<keyword evidence="1" id="KW-0808">Transferase</keyword>
<keyword evidence="2" id="KW-0548">Nucleotidyltransferase</keyword>
<comment type="caution">
    <text evidence="8">The sequence shown here is derived from an EMBL/GenBank/DDBJ whole genome shotgun (WGS) entry which is preliminary data.</text>
</comment>
<protein>
    <recommendedName>
        <fullName evidence="7">Reverse transcriptase RNase H-like domain-containing protein</fullName>
    </recommendedName>
</protein>
<evidence type="ECO:0000256" key="5">
    <source>
        <dbReference type="ARBA" id="ARBA00022801"/>
    </source>
</evidence>
<dbReference type="GO" id="GO:0016787">
    <property type="term" value="F:hydrolase activity"/>
    <property type="evidence" value="ECO:0007669"/>
    <property type="project" value="UniProtKB-KW"/>
</dbReference>
<evidence type="ECO:0000256" key="2">
    <source>
        <dbReference type="ARBA" id="ARBA00022695"/>
    </source>
</evidence>
<name>A0A371H3L6_MUCPR</name>
<dbReference type="GO" id="GO:0004519">
    <property type="term" value="F:endonuclease activity"/>
    <property type="evidence" value="ECO:0007669"/>
    <property type="project" value="UniProtKB-KW"/>
</dbReference>
<gene>
    <name evidence="8" type="ORF">CR513_19819</name>
</gene>